<evidence type="ECO:0000313" key="5">
    <source>
        <dbReference type="Proteomes" id="UP001254257"/>
    </source>
</evidence>
<dbReference type="RefSeq" id="WP_316017123.1">
    <property type="nucleotide sequence ID" value="NZ_JAWDID010000005.1"/>
</dbReference>
<gene>
    <name evidence="4" type="ORF">RKE40_04925</name>
</gene>
<dbReference type="Pfam" id="PF03446">
    <property type="entry name" value="NAD_binding_2"/>
    <property type="match status" value="1"/>
</dbReference>
<dbReference type="SUPFAM" id="SSF51735">
    <property type="entry name" value="NAD(P)-binding Rossmann-fold domains"/>
    <property type="match status" value="1"/>
</dbReference>
<dbReference type="InterPro" id="IPR015815">
    <property type="entry name" value="HIBADH-related"/>
</dbReference>
<reference evidence="4 5" key="1">
    <citation type="submission" date="2023-09" db="EMBL/GenBank/DDBJ databases">
        <title>Whole genome shotgun sequencing (WGS) of Bosea sp. ZW T0_25, isolated from stored onions (Allium cepa).</title>
        <authorList>
            <person name="Stoll D.A."/>
            <person name="Huch M."/>
        </authorList>
    </citation>
    <scope>NUCLEOTIDE SEQUENCE [LARGE SCALE GENOMIC DNA]</scope>
    <source>
        <strain evidence="4 5">ZW T0_25</strain>
    </source>
</reference>
<evidence type="ECO:0000313" key="4">
    <source>
        <dbReference type="EMBL" id="MDU0339207.1"/>
    </source>
</evidence>
<evidence type="ECO:0000259" key="2">
    <source>
        <dbReference type="Pfam" id="PF03446"/>
    </source>
</evidence>
<dbReference type="PIRSF" id="PIRSF000103">
    <property type="entry name" value="HIBADH"/>
    <property type="match status" value="1"/>
</dbReference>
<accession>A0ABU3S473</accession>
<comment type="caution">
    <text evidence="4">The sequence shown here is derived from an EMBL/GenBank/DDBJ whole genome shotgun (WGS) entry which is preliminary data.</text>
</comment>
<dbReference type="Gene3D" id="1.10.1040.10">
    <property type="entry name" value="N-(1-d-carboxylethyl)-l-norvaline Dehydrogenase, domain 2"/>
    <property type="match status" value="1"/>
</dbReference>
<feature type="domain" description="Phosphogluconate dehydrogenase NAD-binding putative C-terminal" evidence="3">
    <location>
        <begin position="199"/>
        <end position="269"/>
    </location>
</feature>
<dbReference type="Pfam" id="PF09130">
    <property type="entry name" value="DUF1932"/>
    <property type="match status" value="1"/>
</dbReference>
<keyword evidence="5" id="KW-1185">Reference proteome</keyword>
<name>A0ABU3S473_9HYPH</name>
<evidence type="ECO:0000256" key="1">
    <source>
        <dbReference type="ARBA" id="ARBA00023002"/>
    </source>
</evidence>
<sequence>MNAAAPRFRLAFVGFGEAASSIASGLREAGFDSMAAFDVAADREPFRTRIRQRAEQAGVTLLDGPEGLAGAETVFVLVQPSASMAVAQSCAAHVRPDALYVDLTSLGPTDKAAVGAYVTAAGRRFVDAAILGSAPTSRHRVPIVAAGPEVGQFVERFSPYGMDISPVGERFGAAAGIKIVRSVLAKGLEALYVEALIAARRMGVEAEVLQSFCAFLDARPALDTAAMLVRSHVPHAGRRADEMRMSRAAVAETGLDPLMTDAIVKLMERSAASGVVEGSGGNQPPSLDGALTILDAALAAAPSPARS</sequence>
<evidence type="ECO:0000259" key="3">
    <source>
        <dbReference type="Pfam" id="PF09130"/>
    </source>
</evidence>
<proteinExistence type="predicted"/>
<dbReference type="SUPFAM" id="SSF48179">
    <property type="entry name" value="6-phosphogluconate dehydrogenase C-terminal domain-like"/>
    <property type="match status" value="1"/>
</dbReference>
<protein>
    <submittedName>
        <fullName evidence="4">DUF1932 domain-containing protein</fullName>
    </submittedName>
</protein>
<dbReference type="Gene3D" id="3.40.50.720">
    <property type="entry name" value="NAD(P)-binding Rossmann-like Domain"/>
    <property type="match status" value="1"/>
</dbReference>
<feature type="domain" description="6-phosphogluconate dehydrogenase NADP-binding" evidence="2">
    <location>
        <begin position="10"/>
        <end position="148"/>
    </location>
</feature>
<dbReference type="InterPro" id="IPR013328">
    <property type="entry name" value="6PGD_dom2"/>
</dbReference>
<keyword evidence="1" id="KW-0560">Oxidoreductase</keyword>
<dbReference type="InterPro" id="IPR036291">
    <property type="entry name" value="NAD(P)-bd_dom_sf"/>
</dbReference>
<dbReference type="EMBL" id="JAWDID010000005">
    <property type="protein sequence ID" value="MDU0339207.1"/>
    <property type="molecule type" value="Genomic_DNA"/>
</dbReference>
<dbReference type="InterPro" id="IPR008927">
    <property type="entry name" value="6-PGluconate_DH-like_C_sf"/>
</dbReference>
<dbReference type="InterPro" id="IPR015814">
    <property type="entry name" value="Pgluconate_DH_NAD-bd_C"/>
</dbReference>
<dbReference type="InterPro" id="IPR006115">
    <property type="entry name" value="6PGDH_NADP-bd"/>
</dbReference>
<organism evidence="4 5">
    <name type="scientific">Bosea rubneri</name>
    <dbReference type="NCBI Taxonomy" id="3075434"/>
    <lineage>
        <taxon>Bacteria</taxon>
        <taxon>Pseudomonadati</taxon>
        <taxon>Pseudomonadota</taxon>
        <taxon>Alphaproteobacteria</taxon>
        <taxon>Hyphomicrobiales</taxon>
        <taxon>Boseaceae</taxon>
        <taxon>Bosea</taxon>
    </lineage>
</organism>
<dbReference type="Proteomes" id="UP001254257">
    <property type="component" value="Unassembled WGS sequence"/>
</dbReference>